<sequence length="394" mass="43764">MTMRRCLLFAAAALILSGSAWAEPDLDSQIKAQQDELDRVSRMTQFHQTEIQTVRQQQKTYSGQLEQLDQKMAVSRQKINLLSLQIRKNDEETKRLSQEIVQRTGRIEELQKLLNERLVAIYKYGTVADYNLLLSASSAVELGSITYMLGRIAQSDQAMITELASERKKLSEDKTALETNRAQLEGRRKALATEESQARKDAQAKQSVMAQLEQNEKAHQAALEELKNNQLALQRTIDRLLAQKAEEARRRQTEGRPAMPTVVHKGKLAWPLDSHRISSPFGPRIHPKFKTRSMHTGIDLPAPKGTPVKAAGDGVVLYAGWIRGYGQIVILDHGNQMSTVYAHLSAITVQEGAKVSAGNTVGRVGSSGVATATHLHFEVRIGGTAKNPVDYLPK</sequence>
<evidence type="ECO:0000313" key="6">
    <source>
        <dbReference type="EMBL" id="EHM13389.1"/>
    </source>
</evidence>
<keyword evidence="2" id="KW-0175">Coiled coil</keyword>
<dbReference type="Pfam" id="PF01551">
    <property type="entry name" value="Peptidase_M23"/>
    <property type="match status" value="1"/>
</dbReference>
<dbReference type="GO" id="GO:0004222">
    <property type="term" value="F:metalloendopeptidase activity"/>
    <property type="evidence" value="ECO:0007669"/>
    <property type="project" value="TreeGrafter"/>
</dbReference>
<dbReference type="CDD" id="cd12797">
    <property type="entry name" value="M23_peptidase"/>
    <property type="match status" value="1"/>
</dbReference>
<organism evidence="6 7">
    <name type="scientific">Jonquetella anthropi DSM 22815</name>
    <dbReference type="NCBI Taxonomy" id="885272"/>
    <lineage>
        <taxon>Bacteria</taxon>
        <taxon>Thermotogati</taxon>
        <taxon>Synergistota</taxon>
        <taxon>Synergistia</taxon>
        <taxon>Synergistales</taxon>
        <taxon>Dethiosulfovibrionaceae</taxon>
        <taxon>Jonquetella</taxon>
    </lineage>
</organism>
<feature type="chain" id="PRO_5003541449" evidence="4">
    <location>
        <begin position="23"/>
        <end position="394"/>
    </location>
</feature>
<dbReference type="EMBL" id="CM001376">
    <property type="protein sequence ID" value="EHM13389.1"/>
    <property type="molecule type" value="Genomic_DNA"/>
</dbReference>
<proteinExistence type="predicted"/>
<name>H0UL30_9BACT</name>
<dbReference type="HOGENOM" id="CLU_029425_4_3_0"/>
<feature type="region of interest" description="Disordered" evidence="3">
    <location>
        <begin position="169"/>
        <end position="204"/>
    </location>
</feature>
<feature type="coiled-coil region" evidence="2">
    <location>
        <begin position="51"/>
        <end position="85"/>
    </location>
</feature>
<dbReference type="eggNOG" id="COG4942">
    <property type="taxonomic scope" value="Bacteria"/>
</dbReference>
<feature type="signal peptide" evidence="4">
    <location>
        <begin position="1"/>
        <end position="22"/>
    </location>
</feature>
<evidence type="ECO:0000256" key="4">
    <source>
        <dbReference type="SAM" id="SignalP"/>
    </source>
</evidence>
<dbReference type="InterPro" id="IPR016047">
    <property type="entry name" value="M23ase_b-sheet_dom"/>
</dbReference>
<dbReference type="Gene3D" id="2.70.70.10">
    <property type="entry name" value="Glucose Permease (Domain IIA)"/>
    <property type="match status" value="1"/>
</dbReference>
<dbReference type="Gene3D" id="6.10.250.3150">
    <property type="match status" value="1"/>
</dbReference>
<evidence type="ECO:0000256" key="1">
    <source>
        <dbReference type="ARBA" id="ARBA00022729"/>
    </source>
</evidence>
<dbReference type="InterPro" id="IPR011055">
    <property type="entry name" value="Dup_hybrid_motif"/>
</dbReference>
<gene>
    <name evidence="6" type="ORF">JonanDRAFT_1018</name>
</gene>
<feature type="compositionally biased region" description="Basic and acidic residues" evidence="3">
    <location>
        <begin position="184"/>
        <end position="203"/>
    </location>
</feature>
<dbReference type="STRING" id="885272.JonanDRAFT_1018"/>
<keyword evidence="1 4" id="KW-0732">Signal</keyword>
<dbReference type="PANTHER" id="PTHR21666:SF289">
    <property type="entry name" value="L-ALA--D-GLU ENDOPEPTIDASE"/>
    <property type="match status" value="1"/>
</dbReference>
<dbReference type="Proteomes" id="UP000003806">
    <property type="component" value="Chromosome"/>
</dbReference>
<protein>
    <submittedName>
        <fullName evidence="6">Membrane-bound metallopeptidase</fullName>
    </submittedName>
</protein>
<evidence type="ECO:0000313" key="7">
    <source>
        <dbReference type="Proteomes" id="UP000003806"/>
    </source>
</evidence>
<evidence type="ECO:0000256" key="2">
    <source>
        <dbReference type="SAM" id="Coils"/>
    </source>
</evidence>
<feature type="domain" description="M23ase beta-sheet core" evidence="5">
    <location>
        <begin position="294"/>
        <end position="388"/>
    </location>
</feature>
<dbReference type="AlphaFoldDB" id="H0UL30"/>
<evidence type="ECO:0000259" key="5">
    <source>
        <dbReference type="Pfam" id="PF01551"/>
    </source>
</evidence>
<dbReference type="MEROPS" id="M23.009"/>
<evidence type="ECO:0000256" key="3">
    <source>
        <dbReference type="SAM" id="MobiDB-lite"/>
    </source>
</evidence>
<reference evidence="6 7" key="1">
    <citation type="submission" date="2011-11" db="EMBL/GenBank/DDBJ databases">
        <title>The Noncontiguous Finished genome of Jonquetella anthropi DSM 22815.</title>
        <authorList>
            <consortium name="US DOE Joint Genome Institute (JGI-PGF)"/>
            <person name="Lucas S."/>
            <person name="Copeland A."/>
            <person name="Lapidus A."/>
            <person name="Glavina del Rio T."/>
            <person name="Dalin E."/>
            <person name="Tice H."/>
            <person name="Bruce D."/>
            <person name="Goodwin L."/>
            <person name="Pitluck S."/>
            <person name="Peters L."/>
            <person name="Mikhailova N."/>
            <person name="Held B."/>
            <person name="Kyrpides N."/>
            <person name="Mavromatis K."/>
            <person name="Ivanova N."/>
            <person name="Markowitz V."/>
            <person name="Cheng J.-F."/>
            <person name="Hugenholtz P."/>
            <person name="Woyke T."/>
            <person name="Wu D."/>
            <person name="Gronow S."/>
            <person name="Wellnitz S."/>
            <person name="Brambilla E."/>
            <person name="Klenk H.-P."/>
            <person name="Eisen J.A."/>
        </authorList>
    </citation>
    <scope>NUCLEOTIDE SEQUENCE [LARGE SCALE GENOMIC DNA]</scope>
    <source>
        <strain evidence="6 7">DSM 22815</strain>
    </source>
</reference>
<dbReference type="SUPFAM" id="SSF51261">
    <property type="entry name" value="Duplicated hybrid motif"/>
    <property type="match status" value="1"/>
</dbReference>
<dbReference type="PANTHER" id="PTHR21666">
    <property type="entry name" value="PEPTIDASE-RELATED"/>
    <property type="match status" value="1"/>
</dbReference>
<accession>H0UL30</accession>
<dbReference type="InterPro" id="IPR050570">
    <property type="entry name" value="Cell_wall_metabolism_enzyme"/>
</dbReference>
<keyword evidence="7" id="KW-1185">Reference proteome</keyword>